<gene>
    <name evidence="10" type="ORF">A1Q1_00960</name>
</gene>
<evidence type="ECO:0000256" key="7">
    <source>
        <dbReference type="SAM" id="Coils"/>
    </source>
</evidence>
<dbReference type="UniPathway" id="UPA00143"/>
<feature type="compositionally biased region" description="Polar residues" evidence="8">
    <location>
        <begin position="691"/>
        <end position="703"/>
    </location>
</feature>
<dbReference type="PANTHER" id="PTHR23163">
    <property type="entry name" value="RING FINGER PROTEIN-RELATED"/>
    <property type="match status" value="1"/>
</dbReference>
<evidence type="ECO:0000313" key="10">
    <source>
        <dbReference type="EMBL" id="EJT49947.1"/>
    </source>
</evidence>
<dbReference type="GO" id="GO:0033503">
    <property type="term" value="C:HULC complex"/>
    <property type="evidence" value="ECO:0007669"/>
    <property type="project" value="TreeGrafter"/>
</dbReference>
<feature type="region of interest" description="Disordered" evidence="8">
    <location>
        <begin position="690"/>
        <end position="726"/>
    </location>
</feature>
<dbReference type="EC" id="2.3.2.27" evidence="6"/>
<feature type="compositionally biased region" description="Low complexity" evidence="8">
    <location>
        <begin position="25"/>
        <end position="37"/>
    </location>
</feature>
<keyword evidence="4 6" id="KW-0862">Zinc</keyword>
<dbReference type="OrthoDB" id="10266039at2759"/>
<feature type="coiled-coil region" evidence="7">
    <location>
        <begin position="280"/>
        <end position="376"/>
    </location>
</feature>
<evidence type="ECO:0000256" key="3">
    <source>
        <dbReference type="ARBA" id="ARBA00022771"/>
    </source>
</evidence>
<feature type="compositionally biased region" description="Basic and acidic residues" evidence="8">
    <location>
        <begin position="1"/>
        <end position="12"/>
    </location>
</feature>
<feature type="coiled-coil region" evidence="7">
    <location>
        <begin position="67"/>
        <end position="94"/>
    </location>
</feature>
<keyword evidence="6" id="KW-0808">Transferase</keyword>
<dbReference type="AlphaFoldDB" id="J6F3Y3"/>
<dbReference type="GO" id="GO:0008270">
    <property type="term" value="F:zinc ion binding"/>
    <property type="evidence" value="ECO:0007669"/>
    <property type="project" value="UniProtKB-KW"/>
</dbReference>
<evidence type="ECO:0000256" key="4">
    <source>
        <dbReference type="ARBA" id="ARBA00022833"/>
    </source>
</evidence>
<evidence type="ECO:0000256" key="8">
    <source>
        <dbReference type="SAM" id="MobiDB-lite"/>
    </source>
</evidence>
<dbReference type="Pfam" id="PF08647">
    <property type="entry name" value="BRE1"/>
    <property type="match status" value="1"/>
</dbReference>
<protein>
    <recommendedName>
        <fullName evidence="6">E3 ubiquitin protein ligase</fullName>
        <ecNumber evidence="6">2.3.2.27</ecNumber>
    </recommendedName>
</protein>
<keyword evidence="6" id="KW-0156">Chromatin regulator</keyword>
<dbReference type="InterPro" id="IPR058643">
    <property type="entry name" value="BRE1-like_CC"/>
</dbReference>
<dbReference type="Proteomes" id="UP000002748">
    <property type="component" value="Unassembled WGS sequence"/>
</dbReference>
<dbReference type="GO" id="GO:0005634">
    <property type="term" value="C:nucleus"/>
    <property type="evidence" value="ECO:0007669"/>
    <property type="project" value="UniProtKB-SubCell"/>
</dbReference>
<accession>J6F3Y3</accession>
<evidence type="ECO:0000256" key="2">
    <source>
        <dbReference type="ARBA" id="ARBA00022723"/>
    </source>
</evidence>
<feature type="domain" description="BRE1-like coiled-coil containing" evidence="9">
    <location>
        <begin position="84"/>
        <end position="219"/>
    </location>
</feature>
<keyword evidence="6 7" id="KW-0175">Coiled coil</keyword>
<reference evidence="10 11" key="1">
    <citation type="journal article" date="2012" name="Eukaryot. Cell">
        <title>Draft genome sequence of CBS 2479, the standard type strain of Trichosporon asahii.</title>
        <authorList>
            <person name="Yang R.Y."/>
            <person name="Li H.T."/>
            <person name="Zhu H."/>
            <person name="Zhou G.P."/>
            <person name="Wang M."/>
            <person name="Wang L."/>
        </authorList>
    </citation>
    <scope>NUCLEOTIDE SEQUENCE [LARGE SCALE GENOMIC DNA]</scope>
    <source>
        <strain evidence="11">ATCC 90039 / CBS 2479 / JCM 2466 / KCTC 7840 / NCYC 2677 / UAMH 7654</strain>
    </source>
</reference>
<dbReference type="GO" id="GO:0061630">
    <property type="term" value="F:ubiquitin protein ligase activity"/>
    <property type="evidence" value="ECO:0007669"/>
    <property type="project" value="UniProtKB-EC"/>
</dbReference>
<feature type="coiled-coil region" evidence="7">
    <location>
        <begin position="523"/>
        <end position="557"/>
    </location>
</feature>
<dbReference type="Pfam" id="PF26095">
    <property type="entry name" value="CC_Bre1"/>
    <property type="match status" value="1"/>
</dbReference>
<dbReference type="GO" id="GO:0016567">
    <property type="term" value="P:protein ubiquitination"/>
    <property type="evidence" value="ECO:0007669"/>
    <property type="project" value="UniProtKB-UniRule"/>
</dbReference>
<evidence type="ECO:0000259" key="9">
    <source>
        <dbReference type="Pfam" id="PF26095"/>
    </source>
</evidence>
<name>J6F3Y3_TRIAS</name>
<evidence type="ECO:0000256" key="1">
    <source>
        <dbReference type="ARBA" id="ARBA00004123"/>
    </source>
</evidence>
<feature type="region of interest" description="Disordered" evidence="8">
    <location>
        <begin position="1"/>
        <end position="50"/>
    </location>
</feature>
<comment type="pathway">
    <text evidence="6">Protein modification; protein ubiquitination.</text>
</comment>
<dbReference type="KEGG" id="tasa:A1Q1_00960"/>
<keyword evidence="6" id="KW-0833">Ubl conjugation pathway</keyword>
<evidence type="ECO:0000313" key="11">
    <source>
        <dbReference type="Proteomes" id="UP000002748"/>
    </source>
</evidence>
<evidence type="ECO:0000256" key="5">
    <source>
        <dbReference type="ARBA" id="ARBA00023242"/>
    </source>
</evidence>
<dbReference type="HOGENOM" id="CLU_019713_0_0_1"/>
<keyword evidence="5 6" id="KW-0539">Nucleus</keyword>
<dbReference type="RefSeq" id="XP_014181058.1">
    <property type="nucleotide sequence ID" value="XM_014325583.1"/>
</dbReference>
<dbReference type="PANTHER" id="PTHR23163:SF0">
    <property type="entry name" value="E3 UBIQUITIN-PROTEIN LIGASE BRE1"/>
    <property type="match status" value="1"/>
</dbReference>
<dbReference type="VEuPathDB" id="FungiDB:A1Q1_00960"/>
<comment type="catalytic activity">
    <reaction evidence="6">
        <text>S-ubiquitinyl-[E2 ubiquitin-conjugating enzyme]-L-cysteine + [acceptor protein]-L-lysine = [E2 ubiquitin-conjugating enzyme]-L-cysteine + N(6)-ubiquitinyl-[acceptor protein]-L-lysine.</text>
        <dbReference type="EC" id="2.3.2.27"/>
    </reaction>
</comment>
<comment type="caution">
    <text evidence="10">The sequence shown here is derived from an EMBL/GenBank/DDBJ whole genome shotgun (WGS) entry which is preliminary data.</text>
</comment>
<keyword evidence="2 6" id="KW-0479">Metal-binding</keyword>
<dbReference type="GO" id="GO:0006325">
    <property type="term" value="P:chromatin organization"/>
    <property type="evidence" value="ECO:0007669"/>
    <property type="project" value="UniProtKB-KW"/>
</dbReference>
<dbReference type="InterPro" id="IPR013956">
    <property type="entry name" value="E3_ubiquit_lig_Bre1"/>
</dbReference>
<feature type="region of interest" description="Disordered" evidence="8">
    <location>
        <begin position="220"/>
        <end position="277"/>
    </location>
</feature>
<keyword evidence="3 6" id="KW-0863">Zinc-finger</keyword>
<comment type="similarity">
    <text evidence="6">Belongs to the BRE1 family.</text>
</comment>
<feature type="compositionally biased region" description="Basic and acidic residues" evidence="8">
    <location>
        <begin position="220"/>
        <end position="234"/>
    </location>
</feature>
<organism evidence="10 11">
    <name type="scientific">Trichosporon asahii var. asahii (strain ATCC 90039 / CBS 2479 / JCM 2466 / KCTC 7840 / NBRC 103889/ NCYC 2677 / UAMH 7654)</name>
    <name type="common">Yeast</name>
    <dbReference type="NCBI Taxonomy" id="1186058"/>
    <lineage>
        <taxon>Eukaryota</taxon>
        <taxon>Fungi</taxon>
        <taxon>Dikarya</taxon>
        <taxon>Basidiomycota</taxon>
        <taxon>Agaricomycotina</taxon>
        <taxon>Tremellomycetes</taxon>
        <taxon>Trichosporonales</taxon>
        <taxon>Trichosporonaceae</taxon>
        <taxon>Trichosporon</taxon>
    </lineage>
</organism>
<dbReference type="GeneID" id="25984474"/>
<evidence type="ECO:0000256" key="6">
    <source>
        <dbReference type="RuleBase" id="RU365038"/>
    </source>
</evidence>
<proteinExistence type="inferred from homology"/>
<comment type="subcellular location">
    <subcellularLocation>
        <location evidence="1 6">Nucleus</location>
    </subcellularLocation>
</comment>
<dbReference type="EMBL" id="ALBS01000144">
    <property type="protein sequence ID" value="EJT49947.1"/>
    <property type="molecule type" value="Genomic_DNA"/>
</dbReference>
<sequence length="792" mass="87658">MNADLKRVRESSLDGGPSSSKRRAVASSAGGSSPASSHTAPEPEDDGVEDWMRVVETKRKEAIYRQMLQYRRAYEREQARAAALERQQRAFEASLQGYKTCWAQLVSSIRDRAGRTSDLPEAQVMDLDPSSPQSEWEAMLEKQLSATMGLVSTFAESASGRPSSLPSSELEKRVTQLQSKTDALETAASRQQAEINRLREARDAVQSELLRAEKRVDRQRMEFDKERESLRSQRESTAAAAKPIANGSGHSTPNPAAADPESKAGSPQVASSSEDVADRVTELEGLLAARQKQLEEAQTENVNLTQELDRIKVLVYLQQLAASISRADAAQERFEQSERKLDQLRDSNLEFREAVLAESRQEVETLRQQMSKKDTDLARIRGARDDLQGQLNERIAGDNEKERTTKGLEALCKTREERIVFLVSEVRRLKGKLAAQDGAEGYLAFLKSDGGVDGDYIKNLEERLATASDQVTALTAQIESLSAGEAAAAAAETAVRTELESAKRLLQKYQRVLGENPEVADDVKQLAARLEEETEVKRKLELKVAEAEESTNALYTEVEGLSKLWDGLEQTLRSQVFAVKDNEAMIKGLQTDKAKAANKYFQAMRAKEAIEAECKTAQRSVDKQSKLLERAHEVEKALNNQLVSLVGLAVADSQAQQEQGMTTLKNATLELQTQLATITAEKAQLEHRLQHSQSVLSETQQQSKSRDSQAVADRNARTKAQEELESAQKTVKKLRAKQDTLLAATASGNGNVAAQTAIAERDKCMKLLKCSCCDLNFKQQVIVKCMHTFCKE</sequence>